<gene>
    <name evidence="1" type="ORF">HUO07_05530</name>
</gene>
<name>A0A7Y6RB02_9GAMM</name>
<sequence length="31" mass="3624">MIDTCLEEASVTTMCKRRLPPYLLLTHLFPM</sequence>
<accession>A0A7Y6RB02</accession>
<protein>
    <submittedName>
        <fullName evidence="1">Uncharacterized protein</fullName>
    </submittedName>
</protein>
<dbReference type="EMBL" id="JABWCV010000005">
    <property type="protein sequence ID" value="NVF13630.1"/>
    <property type="molecule type" value="Genomic_DNA"/>
</dbReference>
<organism evidence="1 2">
    <name type="scientific">Vreelandella maris</name>
    <dbReference type="NCBI Taxonomy" id="2729617"/>
    <lineage>
        <taxon>Bacteria</taxon>
        <taxon>Pseudomonadati</taxon>
        <taxon>Pseudomonadota</taxon>
        <taxon>Gammaproteobacteria</taxon>
        <taxon>Oceanospirillales</taxon>
        <taxon>Halomonadaceae</taxon>
        <taxon>Vreelandella</taxon>
    </lineage>
</organism>
<evidence type="ECO:0000313" key="1">
    <source>
        <dbReference type="EMBL" id="NVF13630.1"/>
    </source>
</evidence>
<reference evidence="1 2" key="1">
    <citation type="submission" date="2020-06" db="EMBL/GenBank/DDBJ databases">
        <title>Halomonas sp. QX-1 draft genome sequence.</title>
        <authorList>
            <person name="Qiu X."/>
        </authorList>
    </citation>
    <scope>NUCLEOTIDE SEQUENCE [LARGE SCALE GENOMIC DNA]</scope>
    <source>
        <strain evidence="1 2">QX-1</strain>
    </source>
</reference>
<comment type="caution">
    <text evidence="1">The sequence shown here is derived from an EMBL/GenBank/DDBJ whole genome shotgun (WGS) entry which is preliminary data.</text>
</comment>
<dbReference type="Proteomes" id="UP000589984">
    <property type="component" value="Unassembled WGS sequence"/>
</dbReference>
<evidence type="ECO:0000313" key="2">
    <source>
        <dbReference type="Proteomes" id="UP000589984"/>
    </source>
</evidence>
<dbReference type="AlphaFoldDB" id="A0A7Y6RB02"/>
<keyword evidence="2" id="KW-1185">Reference proteome</keyword>
<proteinExistence type="predicted"/>